<organism evidence="1 2">
    <name type="scientific">Gelidibacter sediminis</name>
    <dbReference type="NCBI Taxonomy" id="1608710"/>
    <lineage>
        <taxon>Bacteria</taxon>
        <taxon>Pseudomonadati</taxon>
        <taxon>Bacteroidota</taxon>
        <taxon>Flavobacteriia</taxon>
        <taxon>Flavobacteriales</taxon>
        <taxon>Flavobacteriaceae</taxon>
        <taxon>Gelidibacter</taxon>
    </lineage>
</organism>
<protein>
    <submittedName>
        <fullName evidence="1">Uncharacterized protein</fullName>
    </submittedName>
</protein>
<sequence>MEEVKCIISGFDTKIEVVDKLQRLIETKYNDLFYAVLVHGSVATNEIIPYSDFDGLLIVKDSFVDSKQLKSFKKESMKIIYSFDPLQHHGWFQILESDLYKYPESYLPVTILEHAKLIFPKDDCLELRLRVPLNIDYKSTLINMLNQFEKREEEHWRPNNIFQLKSVLSQIMLVPCLYYSAMYSEGIFKRESFLAVKSKFTEDEWMPIETATEIRGNWNYSLTGLQRSLLVQSNPKFRKIATRLFAPKIPTTITEQLDQNFYNNLMLLTKAIKSEVL</sequence>
<comment type="caution">
    <text evidence="1">The sequence shown here is derived from an EMBL/GenBank/DDBJ whole genome shotgun (WGS) entry which is preliminary data.</text>
</comment>
<dbReference type="InterPro" id="IPR043519">
    <property type="entry name" value="NT_sf"/>
</dbReference>
<reference evidence="1 2" key="1">
    <citation type="submission" date="2019-03" db="EMBL/GenBank/DDBJ databases">
        <title>Genomic Encyclopedia of Archaeal and Bacterial Type Strains, Phase II (KMG-II): from individual species to whole genera.</title>
        <authorList>
            <person name="Goeker M."/>
        </authorList>
    </citation>
    <scope>NUCLEOTIDE SEQUENCE [LARGE SCALE GENOMIC DNA]</scope>
    <source>
        <strain evidence="1 2">DSM 28135</strain>
    </source>
</reference>
<evidence type="ECO:0000313" key="1">
    <source>
        <dbReference type="EMBL" id="TDU42890.1"/>
    </source>
</evidence>
<dbReference type="OrthoDB" id="1422119at2"/>
<dbReference type="Gene3D" id="3.30.460.10">
    <property type="entry name" value="Beta Polymerase, domain 2"/>
    <property type="match status" value="1"/>
</dbReference>
<proteinExistence type="predicted"/>
<dbReference type="CDD" id="cd05403">
    <property type="entry name" value="NT_KNTase_like"/>
    <property type="match status" value="1"/>
</dbReference>
<dbReference type="RefSeq" id="WP_133756396.1">
    <property type="nucleotide sequence ID" value="NZ_SOBW01000007.1"/>
</dbReference>
<evidence type="ECO:0000313" key="2">
    <source>
        <dbReference type="Proteomes" id="UP000294689"/>
    </source>
</evidence>
<dbReference type="AlphaFoldDB" id="A0A4R7Q835"/>
<accession>A0A4R7Q835</accession>
<keyword evidence="2" id="KW-1185">Reference proteome</keyword>
<name>A0A4R7Q835_9FLAO</name>
<dbReference type="Proteomes" id="UP000294689">
    <property type="component" value="Unassembled WGS sequence"/>
</dbReference>
<gene>
    <name evidence="1" type="ORF">BXY82_0289</name>
</gene>
<dbReference type="EMBL" id="SOBW01000007">
    <property type="protein sequence ID" value="TDU42890.1"/>
    <property type="molecule type" value="Genomic_DNA"/>
</dbReference>
<dbReference type="SUPFAM" id="SSF81301">
    <property type="entry name" value="Nucleotidyltransferase"/>
    <property type="match status" value="1"/>
</dbReference>